<proteinExistence type="predicted"/>
<reference evidence="1" key="2">
    <citation type="journal article" date="2023" name="Proc. Natl. Acad. Sci. U.S.A.">
        <title>A global phylogenomic analysis of the shiitake genus Lentinula.</title>
        <authorList>
            <person name="Sierra-Patev S."/>
            <person name="Min B."/>
            <person name="Naranjo-Ortiz M."/>
            <person name="Looney B."/>
            <person name="Konkel Z."/>
            <person name="Slot J.C."/>
            <person name="Sakamoto Y."/>
            <person name="Steenwyk J.L."/>
            <person name="Rokas A."/>
            <person name="Carro J."/>
            <person name="Camarero S."/>
            <person name="Ferreira P."/>
            <person name="Molpeceres G."/>
            <person name="Ruiz-Duenas F.J."/>
            <person name="Serrano A."/>
            <person name="Henrissat B."/>
            <person name="Drula E."/>
            <person name="Hughes K.W."/>
            <person name="Mata J.L."/>
            <person name="Ishikawa N.K."/>
            <person name="Vargas-Isla R."/>
            <person name="Ushijima S."/>
            <person name="Smith C.A."/>
            <person name="Donoghue J."/>
            <person name="Ahrendt S."/>
            <person name="Andreopoulos W."/>
            <person name="He G."/>
            <person name="LaButti K."/>
            <person name="Lipzen A."/>
            <person name="Ng V."/>
            <person name="Riley R."/>
            <person name="Sandor L."/>
            <person name="Barry K."/>
            <person name="Martinez A.T."/>
            <person name="Xiao Y."/>
            <person name="Gibbons J.G."/>
            <person name="Terashima K."/>
            <person name="Grigoriev I.V."/>
            <person name="Hibbett D."/>
        </authorList>
    </citation>
    <scope>NUCLEOTIDE SEQUENCE</scope>
    <source>
        <strain evidence="1">Sp2 HRB7682 ss15</strain>
    </source>
</reference>
<name>A0A9W9DWU4_9AGAR</name>
<sequence length="139" mass="15889">MSFLATSPVGLATFTAVSDFTVGTRYGAIAVREYFGPGLFDLLLTDEPTNWRAGHYIFLFLTPLRLVYPFMNLGTFTPFFFLWPTISPYSVREQLTAESRRLDGRSTLIFTPEDHDNTTCDWMVAKHILVHTVEAWSRI</sequence>
<evidence type="ECO:0000313" key="1">
    <source>
        <dbReference type="EMBL" id="KAJ4488903.1"/>
    </source>
</evidence>
<accession>A0A9W9DWU4</accession>
<reference evidence="1" key="1">
    <citation type="submission" date="2022-08" db="EMBL/GenBank/DDBJ databases">
        <authorList>
            <consortium name="DOE Joint Genome Institute"/>
            <person name="Min B."/>
            <person name="Riley R."/>
            <person name="Sierra-Patev S."/>
            <person name="Naranjo-Ortiz M."/>
            <person name="Looney B."/>
            <person name="Konkel Z."/>
            <person name="Slot J.C."/>
            <person name="Sakamoto Y."/>
            <person name="Steenwyk J.L."/>
            <person name="Rokas A."/>
            <person name="Carro J."/>
            <person name="Camarero S."/>
            <person name="Ferreira P."/>
            <person name="Molpeceres G."/>
            <person name="Ruiz-Duenas F.J."/>
            <person name="Serrano A."/>
            <person name="Henrissat B."/>
            <person name="Drula E."/>
            <person name="Hughes K.W."/>
            <person name="Mata J.L."/>
            <person name="Ishikawa N.K."/>
            <person name="Vargas-Isla R."/>
            <person name="Ushijima S."/>
            <person name="Smith C.A."/>
            <person name="Ahrendt S."/>
            <person name="Andreopoulos W."/>
            <person name="He G."/>
            <person name="Labutti K."/>
            <person name="Lipzen A."/>
            <person name="Ng V."/>
            <person name="Sandor L."/>
            <person name="Barry K."/>
            <person name="Martinez A.T."/>
            <person name="Xiao Y."/>
            <person name="Gibbons J.G."/>
            <person name="Terashima K."/>
            <person name="Hibbett D.S."/>
            <person name="Grigoriev I.V."/>
        </authorList>
    </citation>
    <scope>NUCLEOTIDE SEQUENCE</scope>
    <source>
        <strain evidence="1">Sp2 HRB7682 ss15</strain>
    </source>
</reference>
<comment type="caution">
    <text evidence="1">The sequence shown here is derived from an EMBL/GenBank/DDBJ whole genome shotgun (WGS) entry which is preliminary data.</text>
</comment>
<protein>
    <submittedName>
        <fullName evidence="1">Uncharacterized protein</fullName>
    </submittedName>
</protein>
<dbReference type="EMBL" id="JANVFS010000008">
    <property type="protein sequence ID" value="KAJ4488903.1"/>
    <property type="molecule type" value="Genomic_DNA"/>
</dbReference>
<dbReference type="AlphaFoldDB" id="A0A9W9DWU4"/>
<dbReference type="Proteomes" id="UP001150238">
    <property type="component" value="Unassembled WGS sequence"/>
</dbReference>
<evidence type="ECO:0000313" key="2">
    <source>
        <dbReference type="Proteomes" id="UP001150238"/>
    </source>
</evidence>
<gene>
    <name evidence="1" type="ORF">C8J55DRAFT_316940</name>
</gene>
<organism evidence="1 2">
    <name type="scientific">Lentinula lateritia</name>
    <dbReference type="NCBI Taxonomy" id="40482"/>
    <lineage>
        <taxon>Eukaryota</taxon>
        <taxon>Fungi</taxon>
        <taxon>Dikarya</taxon>
        <taxon>Basidiomycota</taxon>
        <taxon>Agaricomycotina</taxon>
        <taxon>Agaricomycetes</taxon>
        <taxon>Agaricomycetidae</taxon>
        <taxon>Agaricales</taxon>
        <taxon>Marasmiineae</taxon>
        <taxon>Omphalotaceae</taxon>
        <taxon>Lentinula</taxon>
    </lineage>
</organism>